<dbReference type="STRING" id="1330021.A0A367L9K9"/>
<organism evidence="8 9">
    <name type="scientific">Ophiocordyceps polyrhachis-furcata BCC 54312</name>
    <dbReference type="NCBI Taxonomy" id="1330021"/>
    <lineage>
        <taxon>Eukaryota</taxon>
        <taxon>Fungi</taxon>
        <taxon>Dikarya</taxon>
        <taxon>Ascomycota</taxon>
        <taxon>Pezizomycotina</taxon>
        <taxon>Sordariomycetes</taxon>
        <taxon>Hypocreomycetidae</taxon>
        <taxon>Hypocreales</taxon>
        <taxon>Ophiocordycipitaceae</taxon>
        <taxon>Ophiocordyceps</taxon>
    </lineage>
</organism>
<evidence type="ECO:0000313" key="8">
    <source>
        <dbReference type="EMBL" id="RCI11113.1"/>
    </source>
</evidence>
<keyword evidence="9" id="KW-1185">Reference proteome</keyword>
<feature type="compositionally biased region" description="Basic residues" evidence="7">
    <location>
        <begin position="35"/>
        <end position="47"/>
    </location>
</feature>
<comment type="caution">
    <text evidence="8">The sequence shown here is derived from an EMBL/GenBank/DDBJ whole genome shotgun (WGS) entry which is preliminary data.</text>
</comment>
<keyword evidence="5" id="KW-0687">Ribonucleoprotein</keyword>
<evidence type="ECO:0000256" key="2">
    <source>
        <dbReference type="ARBA" id="ARBA00010797"/>
    </source>
</evidence>
<dbReference type="Pfam" id="PF01016">
    <property type="entry name" value="Ribosomal_L27"/>
    <property type="match status" value="1"/>
</dbReference>
<dbReference type="EMBL" id="LKCN02000010">
    <property type="protein sequence ID" value="RCI11113.1"/>
    <property type="molecule type" value="Genomic_DNA"/>
</dbReference>
<keyword evidence="3" id="KW-0689">Ribosomal protein</keyword>
<evidence type="ECO:0000256" key="3">
    <source>
        <dbReference type="ARBA" id="ARBA00022980"/>
    </source>
</evidence>
<dbReference type="InterPro" id="IPR001684">
    <property type="entry name" value="Ribosomal_bL27"/>
</dbReference>
<comment type="subcellular location">
    <subcellularLocation>
        <location evidence="1">Mitochondrion</location>
    </subcellularLocation>
</comment>
<evidence type="ECO:0000256" key="7">
    <source>
        <dbReference type="SAM" id="MobiDB-lite"/>
    </source>
</evidence>
<dbReference type="AlphaFoldDB" id="A0A367L9K9"/>
<feature type="compositionally biased region" description="Basic residues" evidence="7">
    <location>
        <begin position="244"/>
        <end position="262"/>
    </location>
</feature>
<dbReference type="SUPFAM" id="SSF110324">
    <property type="entry name" value="Ribosomal L27 protein-like"/>
    <property type="match status" value="1"/>
</dbReference>
<dbReference type="GO" id="GO:0006412">
    <property type="term" value="P:translation"/>
    <property type="evidence" value="ECO:0007669"/>
    <property type="project" value="InterPro"/>
</dbReference>
<dbReference type="Gene3D" id="2.40.50.100">
    <property type="match status" value="1"/>
</dbReference>
<protein>
    <recommendedName>
        <fullName evidence="6">Large ribosomal subunit protein bL27m</fullName>
    </recommendedName>
</protein>
<dbReference type="PANTHER" id="PTHR15893">
    <property type="entry name" value="RIBOSOMAL PROTEIN L27"/>
    <property type="match status" value="1"/>
</dbReference>
<name>A0A367L9K9_9HYPO</name>
<feature type="region of interest" description="Disordered" evidence="7">
    <location>
        <begin position="228"/>
        <end position="262"/>
    </location>
</feature>
<dbReference type="GO" id="GO:0005762">
    <property type="term" value="C:mitochondrial large ribosomal subunit"/>
    <property type="evidence" value="ECO:0007669"/>
    <property type="project" value="TreeGrafter"/>
</dbReference>
<dbReference type="PANTHER" id="PTHR15893:SF0">
    <property type="entry name" value="LARGE RIBOSOMAL SUBUNIT PROTEIN BL27M"/>
    <property type="match status" value="1"/>
</dbReference>
<proteinExistence type="inferred from homology"/>
<evidence type="ECO:0000256" key="6">
    <source>
        <dbReference type="ARBA" id="ARBA00035267"/>
    </source>
</evidence>
<comment type="similarity">
    <text evidence="2">Belongs to the bacterial ribosomal protein bL27 family.</text>
</comment>
<keyword evidence="4" id="KW-0496">Mitochondrion</keyword>
<gene>
    <name evidence="8" type="ORF">L249_7708</name>
</gene>
<dbReference type="OrthoDB" id="1867012at2759"/>
<dbReference type="Proteomes" id="UP000253664">
    <property type="component" value="Unassembled WGS sequence"/>
</dbReference>
<feature type="region of interest" description="Disordered" evidence="7">
    <location>
        <begin position="22"/>
        <end position="47"/>
    </location>
</feature>
<dbReference type="PRINTS" id="PR00063">
    <property type="entry name" value="RIBOSOMALL27"/>
</dbReference>
<evidence type="ECO:0000256" key="4">
    <source>
        <dbReference type="ARBA" id="ARBA00023128"/>
    </source>
</evidence>
<accession>A0A367L9K9</accession>
<evidence type="ECO:0000313" key="9">
    <source>
        <dbReference type="Proteomes" id="UP000253664"/>
    </source>
</evidence>
<reference evidence="8 9" key="1">
    <citation type="journal article" date="2015" name="BMC Genomics">
        <title>Insights from the genome of Ophiocordyceps polyrhachis-furcata to pathogenicity and host specificity in insect fungi.</title>
        <authorList>
            <person name="Wichadakul D."/>
            <person name="Kobmoo N."/>
            <person name="Ingsriswang S."/>
            <person name="Tangphatsornruang S."/>
            <person name="Chantasingh D."/>
            <person name="Luangsa-ard J.J."/>
            <person name="Eurwilaichitr L."/>
        </authorList>
    </citation>
    <scope>NUCLEOTIDE SEQUENCE [LARGE SCALE GENOMIC DNA]</scope>
    <source>
        <strain evidence="8 9">BCC 54312</strain>
    </source>
</reference>
<evidence type="ECO:0000256" key="5">
    <source>
        <dbReference type="ARBA" id="ARBA00023274"/>
    </source>
</evidence>
<dbReference type="FunFam" id="2.40.50.100:FF:000042">
    <property type="entry name" value="50S ribosomal protein L27"/>
    <property type="match status" value="1"/>
</dbReference>
<evidence type="ECO:0000256" key="1">
    <source>
        <dbReference type="ARBA" id="ARBA00004173"/>
    </source>
</evidence>
<sequence length="262" mass="30328">MSLLCLFRRPLIRTSNGPLAVQGRRQASVKSQGAYKKKNKRTTPKKLGAKKTGDQFVIPGNILFKQRGSVWWPGENCFMGRDHTIHTKVSGYVKFYRDPEKHPDRKYIGVVFNKEDKLPYGRHAERKRRLGMVAHPRVVATGPTEKLSPSGIPYEVLRVQPGEPERLLRLRDNYSYREDNWRIGKLVKTTAIRMGRFRTRKQSYRFRRWMRERQRLGLRKAKLKLSLEGGEAGSRPAAQIVSKKAAKRAAKLARHDKAAKRR</sequence>
<dbReference type="GO" id="GO:0003735">
    <property type="term" value="F:structural constituent of ribosome"/>
    <property type="evidence" value="ECO:0007669"/>
    <property type="project" value="InterPro"/>
</dbReference>